<comment type="caution">
    <text evidence="5">The sequence shown here is derived from an EMBL/GenBank/DDBJ whole genome shotgun (WGS) entry which is preliminary data.</text>
</comment>
<evidence type="ECO:0000256" key="2">
    <source>
        <dbReference type="ARBA" id="ARBA00006809"/>
    </source>
</evidence>
<keyword evidence="3" id="KW-0539">Nucleus</keyword>
<feature type="region of interest" description="Disordered" evidence="4">
    <location>
        <begin position="901"/>
        <end position="974"/>
    </location>
</feature>
<feature type="region of interest" description="Disordered" evidence="4">
    <location>
        <begin position="1343"/>
        <end position="1386"/>
    </location>
</feature>
<reference evidence="5" key="1">
    <citation type="submission" date="2020-06" db="EMBL/GenBank/DDBJ databases">
        <authorList>
            <consortium name="Plant Systems Biology data submission"/>
        </authorList>
    </citation>
    <scope>NUCLEOTIDE SEQUENCE</scope>
    <source>
        <strain evidence="5">D6</strain>
    </source>
</reference>
<dbReference type="PANTHER" id="PTHR13213">
    <property type="entry name" value="MYB-BINDING PROTEIN 1A FAMILY MEMBER"/>
    <property type="match status" value="1"/>
</dbReference>
<feature type="region of interest" description="Disordered" evidence="4">
    <location>
        <begin position="1"/>
        <end position="59"/>
    </location>
</feature>
<feature type="compositionally biased region" description="Basic and acidic residues" evidence="4">
    <location>
        <begin position="1343"/>
        <end position="1355"/>
    </location>
</feature>
<dbReference type="OrthoDB" id="342531at2759"/>
<feature type="compositionally biased region" description="Acidic residues" evidence="4">
    <location>
        <begin position="14"/>
        <end position="27"/>
    </location>
</feature>
<dbReference type="GO" id="GO:0006355">
    <property type="term" value="P:regulation of DNA-templated transcription"/>
    <property type="evidence" value="ECO:0007669"/>
    <property type="project" value="InterPro"/>
</dbReference>
<evidence type="ECO:0000256" key="4">
    <source>
        <dbReference type="SAM" id="MobiDB-lite"/>
    </source>
</evidence>
<dbReference type="SUPFAM" id="SSF48371">
    <property type="entry name" value="ARM repeat"/>
    <property type="match status" value="1"/>
</dbReference>
<feature type="compositionally biased region" description="Acidic residues" evidence="4">
    <location>
        <begin position="1356"/>
        <end position="1367"/>
    </location>
</feature>
<dbReference type="InterPro" id="IPR016024">
    <property type="entry name" value="ARM-type_fold"/>
</dbReference>
<comment type="similarity">
    <text evidence="2">Belongs to the MYBBP1A family.</text>
</comment>
<feature type="compositionally biased region" description="Acidic residues" evidence="4">
    <location>
        <begin position="34"/>
        <end position="59"/>
    </location>
</feature>
<keyword evidence="6" id="KW-1185">Reference proteome</keyword>
<dbReference type="GO" id="GO:0005730">
    <property type="term" value="C:nucleolus"/>
    <property type="evidence" value="ECO:0007669"/>
    <property type="project" value="InterPro"/>
</dbReference>
<proteinExistence type="inferred from homology"/>
<dbReference type="Proteomes" id="UP001153069">
    <property type="component" value="Unassembled WGS sequence"/>
</dbReference>
<protein>
    <submittedName>
        <fullName evidence="5">MYB binding protein (P160) 1a</fullName>
    </submittedName>
</protein>
<dbReference type="PANTHER" id="PTHR13213:SF2">
    <property type="entry name" value="MYB-BINDING PROTEIN 1A"/>
    <property type="match status" value="1"/>
</dbReference>
<dbReference type="Pfam" id="PF04931">
    <property type="entry name" value="DNA_pol_phi"/>
    <property type="match status" value="1"/>
</dbReference>
<feature type="compositionally biased region" description="Basic residues" evidence="4">
    <location>
        <begin position="1372"/>
        <end position="1386"/>
    </location>
</feature>
<dbReference type="GO" id="GO:0003677">
    <property type="term" value="F:DNA binding"/>
    <property type="evidence" value="ECO:0007669"/>
    <property type="project" value="InterPro"/>
</dbReference>
<dbReference type="EMBL" id="CAICTM010000385">
    <property type="protein sequence ID" value="CAB9509342.1"/>
    <property type="molecule type" value="Genomic_DNA"/>
</dbReference>
<feature type="compositionally biased region" description="Acidic residues" evidence="4">
    <location>
        <begin position="907"/>
        <end position="932"/>
    </location>
</feature>
<evidence type="ECO:0000313" key="5">
    <source>
        <dbReference type="EMBL" id="CAB9509342.1"/>
    </source>
</evidence>
<organism evidence="5 6">
    <name type="scientific">Seminavis robusta</name>
    <dbReference type="NCBI Taxonomy" id="568900"/>
    <lineage>
        <taxon>Eukaryota</taxon>
        <taxon>Sar</taxon>
        <taxon>Stramenopiles</taxon>
        <taxon>Ochrophyta</taxon>
        <taxon>Bacillariophyta</taxon>
        <taxon>Bacillariophyceae</taxon>
        <taxon>Bacillariophycidae</taxon>
        <taxon>Naviculales</taxon>
        <taxon>Naviculaceae</taxon>
        <taxon>Seminavis</taxon>
    </lineage>
</organism>
<evidence type="ECO:0000256" key="3">
    <source>
        <dbReference type="ARBA" id="ARBA00023242"/>
    </source>
</evidence>
<gene>
    <name evidence="5" type="ORF">SEMRO_386_G131810.1</name>
</gene>
<evidence type="ECO:0000256" key="1">
    <source>
        <dbReference type="ARBA" id="ARBA00004123"/>
    </source>
</evidence>
<evidence type="ECO:0000313" key="6">
    <source>
        <dbReference type="Proteomes" id="UP001153069"/>
    </source>
</evidence>
<name>A0A9N8DUP6_9STRA</name>
<dbReference type="InterPro" id="IPR007015">
    <property type="entry name" value="DNA_pol_V/MYBBP1A"/>
</dbReference>
<comment type="subcellular location">
    <subcellularLocation>
        <location evidence="1">Nucleus</location>
    </subcellularLocation>
</comment>
<accession>A0A9N8DUP6</accession>
<feature type="compositionally biased region" description="Acidic residues" evidence="4">
    <location>
        <begin position="944"/>
        <end position="974"/>
    </location>
</feature>
<sequence>MMKKRKSPTVPGDNQEDDDSEMVDVDGEEKIEVADEDSDDAVMVEEEEDEEEEEREAVEDNSFMDTFYGLSSSNPVERAQAANALLHHCLIGPQANAKDATYALRRLLNGLCSGRAASRQGNASALASFLKISLEGGQLDEIKEQDDTATTDSSILDYVRERLLKATDPSATQGKKKGSEERDYQFGRLFGILSVARSGILLSSNNQDQENITEVATGFVTDLVQLYNDKKWMREPAAHAIGTILRTFYADSEGKAVAVHLVEQVVIPKLVVGDDDFDVTQLEAEKIAIIATIQAHAGDHPNGLPAPLDEPVITSETMSTISKALVETSSVTLPRTHLVWDSLWLFLTERTKQKGAVVVRELRKDPLIISSDSARDIMDSLVQRVILEGLLRVDPSEGPAAKTTHEKRALALCLVRNMFGVPFNSSITGPTQLQLEVEDLERILSPVMIRRLFLDVLCAGGGSSKKAHTLKPLALQILGSIVDALSQDTGMNRRLRLAKVFVQCEPRFDSLTKTTTTSDLVGLSGGDGEEFGEAQMDAVTSYLDFLKTQMLSSSESGGELLGYIDSLYHCAKKLLTLASNDESTETTSEAAKFALKTVEGVVGFLMAGAFFDCQGFTHKTPKKSKKSKAKSNEAKHFIVEVAKQFNQLRKEQDSPLSYPVRSILSERFYSLLAEYVHASMHSGRGSTAKDSTLLEIVEGMCNGWKTLESGGAKPLFPAIDSNKDEDDDEAKSPADVVSELQKMAQVISSASETDTDAKLRARKRCATGCAALASTLFLHLLGCGKPDDLMDEDEITTEDDDDSADILDAIEEIGEVAPLILESIEDADGNPLTGFAEVCMGVLSSRLSGGNPGRGASSKLLREAVKFAWMGVLSVSATADRNLLDSDTVTVLLTSIGADQGGKIAAENEEEEEEGNDSDEEMEDEDDSDNELGDFSKVGKILDGEDEDDDNDSDDDGDKEDRPDGDDADNDDEEINQERLTSLLEDDSDAGIDMGELEHHAGADAALAMLIKVKQEARKASRQARERLEIEKQIRCTLLLETLLSKSESWAPLFRSDVILQMLLPMLTYRSHMEKSLSSSAGKAKDSSIKKAMLDRLSSILKTKLFKLKLSGIPASESVDIVDCCSSLAASVLDMVRASSSKDQRSCCSAGLAMIVKAAPDTDGVMKVASVYASAVEEWSTKRTSHLQVSLFDDLIGHCPSVSQMVLVPSLVSAISVARSPFLRCECFRLLSILFNPKLNPQSSELDALALKKMRESASEVIAPICNSLTESEDMQTAKRVKDVLKATEKVLDYAKSSSCKMSALDNLTKALDGMDAKLQQNQGTKNSFDRIKALIDDLEKDAMNVDKKADKAEGNEEETEEADGEDDSGKKDKKKKKKKKKRGKK</sequence>